<dbReference type="Proteomes" id="UP000507470">
    <property type="component" value="Unassembled WGS sequence"/>
</dbReference>
<organism evidence="1 2">
    <name type="scientific">Mytilus coruscus</name>
    <name type="common">Sea mussel</name>
    <dbReference type="NCBI Taxonomy" id="42192"/>
    <lineage>
        <taxon>Eukaryota</taxon>
        <taxon>Metazoa</taxon>
        <taxon>Spiralia</taxon>
        <taxon>Lophotrochozoa</taxon>
        <taxon>Mollusca</taxon>
        <taxon>Bivalvia</taxon>
        <taxon>Autobranchia</taxon>
        <taxon>Pteriomorphia</taxon>
        <taxon>Mytilida</taxon>
        <taxon>Mytiloidea</taxon>
        <taxon>Mytilidae</taxon>
        <taxon>Mytilinae</taxon>
        <taxon>Mytilus</taxon>
    </lineage>
</organism>
<protein>
    <submittedName>
        <fullName evidence="1">Uncharacterized protein</fullName>
    </submittedName>
</protein>
<proteinExistence type="predicted"/>
<evidence type="ECO:0000313" key="1">
    <source>
        <dbReference type="EMBL" id="CAC5393557.1"/>
    </source>
</evidence>
<dbReference type="OrthoDB" id="10276583at2759"/>
<accession>A0A6J8CF30</accession>
<evidence type="ECO:0000313" key="2">
    <source>
        <dbReference type="Proteomes" id="UP000507470"/>
    </source>
</evidence>
<gene>
    <name evidence="1" type="ORF">MCOR_28411</name>
</gene>
<sequence>MEKELSFVKSPDYRNIPVSWDLLQKNRNDKGTTKKRNLPLATLVRIRGPPKVVDGFSNFSYNRTDQYPHVCTHIDIGSLEPKDSLEKKKDSKPRPIILQSRQVFGRYFPKATFPDDEKGLSFWKTQSGLDYSTNNKSAMKPFELRPIKSISGPRTTQSLRSVSTCKSVNSSEIRLRCVSDRKIKQERQVTFPVKRNNLVGSLSGTPKRIHSRHSAIIGDNDGVKNDIFSNKLVTVSAC</sequence>
<name>A0A6J8CF30_MYTCO</name>
<dbReference type="EMBL" id="CACVKT020005204">
    <property type="protein sequence ID" value="CAC5393557.1"/>
    <property type="molecule type" value="Genomic_DNA"/>
</dbReference>
<keyword evidence="2" id="KW-1185">Reference proteome</keyword>
<reference evidence="1 2" key="1">
    <citation type="submission" date="2020-06" db="EMBL/GenBank/DDBJ databases">
        <authorList>
            <person name="Li R."/>
            <person name="Bekaert M."/>
        </authorList>
    </citation>
    <scope>NUCLEOTIDE SEQUENCE [LARGE SCALE GENOMIC DNA]</scope>
    <source>
        <strain evidence="2">wild</strain>
    </source>
</reference>
<dbReference type="AlphaFoldDB" id="A0A6J8CF30"/>